<keyword evidence="6" id="KW-0472">Membrane</keyword>
<evidence type="ECO:0000259" key="11">
    <source>
        <dbReference type="PROSITE" id="PS50125"/>
    </source>
</evidence>
<keyword evidence="3" id="KW-0812">Transmembrane</keyword>
<evidence type="ECO:0000259" key="10">
    <source>
        <dbReference type="PROSITE" id="PS50011"/>
    </source>
</evidence>
<dbReference type="InterPro" id="IPR050401">
    <property type="entry name" value="Cyclic_nucleotide_synthase"/>
</dbReference>
<dbReference type="CDD" id="cd07302">
    <property type="entry name" value="CHD"/>
    <property type="match status" value="1"/>
</dbReference>
<dbReference type="PROSITE" id="PS50125">
    <property type="entry name" value="GUANYLATE_CYCLASE_2"/>
    <property type="match status" value="1"/>
</dbReference>
<dbReference type="InterPro" id="IPR029787">
    <property type="entry name" value="Nucleotide_cyclase"/>
</dbReference>
<dbReference type="EC" id="4.6.1.2" evidence="2"/>
<dbReference type="RefSeq" id="XP_006821920.1">
    <property type="nucleotide sequence ID" value="XM_006821857.1"/>
</dbReference>
<dbReference type="SMART" id="SM00044">
    <property type="entry name" value="CYCc"/>
    <property type="match status" value="1"/>
</dbReference>
<keyword evidence="9" id="KW-0175">Coiled coil</keyword>
<dbReference type="InterPro" id="IPR001054">
    <property type="entry name" value="A/G_cyclase"/>
</dbReference>
<dbReference type="SUPFAM" id="SSF55073">
    <property type="entry name" value="Nucleotide cyclase"/>
    <property type="match status" value="1"/>
</dbReference>
<organism evidence="12 13">
    <name type="scientific">Saccoglossus kowalevskii</name>
    <name type="common">Acorn worm</name>
    <dbReference type="NCBI Taxonomy" id="10224"/>
    <lineage>
        <taxon>Eukaryota</taxon>
        <taxon>Metazoa</taxon>
        <taxon>Hemichordata</taxon>
        <taxon>Enteropneusta</taxon>
        <taxon>Harrimaniidae</taxon>
        <taxon>Saccoglossus</taxon>
    </lineage>
</organism>
<evidence type="ECO:0000313" key="13">
    <source>
        <dbReference type="RefSeq" id="XP_006821920.1"/>
    </source>
</evidence>
<dbReference type="Pfam" id="PF07714">
    <property type="entry name" value="PK_Tyr_Ser-Thr"/>
    <property type="match status" value="1"/>
</dbReference>
<feature type="domain" description="Guanylate cyclase" evidence="11">
    <location>
        <begin position="393"/>
        <end position="523"/>
    </location>
</feature>
<comment type="subcellular location">
    <subcellularLocation>
        <location evidence="1">Membrane</location>
        <topology evidence="1">Single-pass membrane protein</topology>
    </subcellularLocation>
</comment>
<dbReference type="InterPro" id="IPR000719">
    <property type="entry name" value="Prot_kinase_dom"/>
</dbReference>
<keyword evidence="12" id="KW-1185">Reference proteome</keyword>
<evidence type="ECO:0000256" key="9">
    <source>
        <dbReference type="SAM" id="Coils"/>
    </source>
</evidence>
<evidence type="ECO:0000313" key="12">
    <source>
        <dbReference type="Proteomes" id="UP000694865"/>
    </source>
</evidence>
<dbReference type="Proteomes" id="UP000694865">
    <property type="component" value="Unplaced"/>
</dbReference>
<gene>
    <name evidence="13" type="primary">LOC100377437</name>
</gene>
<dbReference type="CDD" id="cd14042">
    <property type="entry name" value="PK_GC-A_B"/>
    <property type="match status" value="1"/>
</dbReference>
<keyword evidence="7" id="KW-0456">Lyase</keyword>
<evidence type="ECO:0000256" key="6">
    <source>
        <dbReference type="ARBA" id="ARBA00023136"/>
    </source>
</evidence>
<keyword evidence="4" id="KW-0547">Nucleotide-binding</keyword>
<keyword evidence="5" id="KW-1133">Transmembrane helix</keyword>
<dbReference type="PANTHER" id="PTHR11920">
    <property type="entry name" value="GUANYLYL CYCLASE"/>
    <property type="match status" value="1"/>
</dbReference>
<dbReference type="GeneID" id="100377437"/>
<dbReference type="Gene3D" id="3.30.70.1230">
    <property type="entry name" value="Nucleotide cyclase"/>
    <property type="match status" value="1"/>
</dbReference>
<proteinExistence type="predicted"/>
<feature type="domain" description="Protein kinase" evidence="10">
    <location>
        <begin position="51"/>
        <end position="318"/>
    </location>
</feature>
<name>A0ABM0MPH9_SACKO</name>
<evidence type="ECO:0000256" key="4">
    <source>
        <dbReference type="ARBA" id="ARBA00022741"/>
    </source>
</evidence>
<protein>
    <recommendedName>
        <fullName evidence="2">guanylate cyclase</fullName>
        <ecNumber evidence="2">4.6.1.2</ecNumber>
    </recommendedName>
</protein>
<dbReference type="InterPro" id="IPR001245">
    <property type="entry name" value="Ser-Thr/Tyr_kinase_cat_dom"/>
</dbReference>
<feature type="coiled-coil region" evidence="9">
    <location>
        <begin position="330"/>
        <end position="357"/>
    </location>
</feature>
<evidence type="ECO:0000256" key="5">
    <source>
        <dbReference type="ARBA" id="ARBA00022989"/>
    </source>
</evidence>
<dbReference type="Gene3D" id="6.10.250.780">
    <property type="match status" value="1"/>
</dbReference>
<evidence type="ECO:0000256" key="7">
    <source>
        <dbReference type="ARBA" id="ARBA00023239"/>
    </source>
</evidence>
<keyword evidence="8" id="KW-0141">cGMP biosynthesis</keyword>
<dbReference type="PANTHER" id="PTHR11920:SF335">
    <property type="entry name" value="GUANYLATE CYCLASE"/>
    <property type="match status" value="1"/>
</dbReference>
<dbReference type="InterPro" id="IPR011009">
    <property type="entry name" value="Kinase-like_dom_sf"/>
</dbReference>
<dbReference type="Gene3D" id="1.10.510.10">
    <property type="entry name" value="Transferase(Phosphotransferase) domain 1"/>
    <property type="match status" value="1"/>
</dbReference>
<reference evidence="13" key="1">
    <citation type="submission" date="2025-08" db="UniProtKB">
        <authorList>
            <consortium name="RefSeq"/>
        </authorList>
    </citation>
    <scope>IDENTIFICATION</scope>
    <source>
        <tissue evidence="13">Testes</tissue>
    </source>
</reference>
<evidence type="ECO:0000256" key="3">
    <source>
        <dbReference type="ARBA" id="ARBA00022692"/>
    </source>
</evidence>
<accession>A0ABM0MPH9</accession>
<evidence type="ECO:0000256" key="1">
    <source>
        <dbReference type="ARBA" id="ARBA00004167"/>
    </source>
</evidence>
<evidence type="ECO:0000256" key="2">
    <source>
        <dbReference type="ARBA" id="ARBA00012202"/>
    </source>
</evidence>
<dbReference type="SUPFAM" id="SSF56112">
    <property type="entry name" value="Protein kinase-like (PK-like)"/>
    <property type="match status" value="1"/>
</dbReference>
<dbReference type="Pfam" id="PF00211">
    <property type="entry name" value="Guanylate_cyc"/>
    <property type="match status" value="1"/>
</dbReference>
<dbReference type="PROSITE" id="PS50011">
    <property type="entry name" value="PROTEIN_KINASE_DOM"/>
    <property type="match status" value="1"/>
</dbReference>
<sequence>MSSLVYCFVFTRHRKYESDLDSLVWKIDWNDVQTRGDQTNSQGFSMKSMVLSTISVIGNDERQQIFATIGTWRGNICAIKTVNKKQIVLSRAVRTELKLMREMHHDNVSRFIGACIDSPHICIMMEYAPKGSLKDILENDDIKLVDMFIISLISDMVKGMTYLHASPIHSHGNLKSSNCVVDNRFVLQITDYGLMEFKKGHVAEDHGEHAYYNNLLWRAPEHLREAENMHPMGSQKGDIYSFSIILQEIYSRSEPYYLNEESHSEIIQKVISLTEPPMRPDLSEVNETAPECVLKTIRACWSEDPFDRPSFRSIKTLLGPLQRGQKRNIMDNMIAIMERYTNNLEDLVDERTEDVKKEKKKIETLLHRMLPPSIAKDLSKGKRIEPEKFELVTIYFSDLVGFTALSAISTPIQIVNMLNDLYTMFDVIISNYDVYKVETIGDAYVLVSGLPVRNGKTHAGQIASAACHLLESIYTFKIRHRPGEMLQLRIGMHSGPIVAGVVGLTMPRYCLFGDTMNTSSRMESNGLPHKIHVSPQCREVLEELGGYILKERGLIAMKGKGEILTYWLVSQDPSLKVETFKPPEQNF</sequence>
<evidence type="ECO:0000256" key="8">
    <source>
        <dbReference type="ARBA" id="ARBA00023293"/>
    </source>
</evidence>